<evidence type="ECO:0000256" key="1">
    <source>
        <dbReference type="SAM" id="MobiDB-lite"/>
    </source>
</evidence>
<protein>
    <submittedName>
        <fullName evidence="2">Uncharacterized protein</fullName>
    </submittedName>
</protein>
<organism evidence="2 3">
    <name type="scientific">Oopsacas minuta</name>
    <dbReference type="NCBI Taxonomy" id="111878"/>
    <lineage>
        <taxon>Eukaryota</taxon>
        <taxon>Metazoa</taxon>
        <taxon>Porifera</taxon>
        <taxon>Hexactinellida</taxon>
        <taxon>Hexasterophora</taxon>
        <taxon>Lyssacinosida</taxon>
        <taxon>Leucopsacidae</taxon>
        <taxon>Oopsacas</taxon>
    </lineage>
</organism>
<evidence type="ECO:0000313" key="3">
    <source>
        <dbReference type="Proteomes" id="UP001165289"/>
    </source>
</evidence>
<keyword evidence="3" id="KW-1185">Reference proteome</keyword>
<gene>
    <name evidence="2" type="ORF">LOD99_12545</name>
</gene>
<dbReference type="Proteomes" id="UP001165289">
    <property type="component" value="Unassembled WGS sequence"/>
</dbReference>
<reference evidence="2 3" key="1">
    <citation type="journal article" date="2023" name="BMC Biol.">
        <title>The compact genome of the sponge Oopsacas minuta (Hexactinellida) is lacking key metazoan core genes.</title>
        <authorList>
            <person name="Santini S."/>
            <person name="Schenkelaars Q."/>
            <person name="Jourda C."/>
            <person name="Duchesne M."/>
            <person name="Belahbib H."/>
            <person name="Rocher C."/>
            <person name="Selva M."/>
            <person name="Riesgo A."/>
            <person name="Vervoort M."/>
            <person name="Leys S.P."/>
            <person name="Kodjabachian L."/>
            <person name="Le Bivic A."/>
            <person name="Borchiellini C."/>
            <person name="Claverie J.M."/>
            <person name="Renard E."/>
        </authorList>
    </citation>
    <scope>NUCLEOTIDE SEQUENCE [LARGE SCALE GENOMIC DNA]</scope>
    <source>
        <strain evidence="2">SPO-2</strain>
    </source>
</reference>
<proteinExistence type="predicted"/>
<sequence length="89" mass="9673">MANSAGRLDPDEGTAFDPTNIHGKMDTVIPIENLEGGITAEEEFLNTLDEPVLTTIKRDAKYLSHPLTGVFAISNKLFNSPEEGLSSRI</sequence>
<accession>A0AAV7JCC7</accession>
<evidence type="ECO:0000313" key="2">
    <source>
        <dbReference type="EMBL" id="KAI6646423.1"/>
    </source>
</evidence>
<comment type="caution">
    <text evidence="2">The sequence shown here is derived from an EMBL/GenBank/DDBJ whole genome shotgun (WGS) entry which is preliminary data.</text>
</comment>
<feature type="region of interest" description="Disordered" evidence="1">
    <location>
        <begin position="1"/>
        <end position="22"/>
    </location>
</feature>
<name>A0AAV7JCC7_9METZ</name>
<dbReference type="AlphaFoldDB" id="A0AAV7JCC7"/>
<dbReference type="EMBL" id="JAKMXF010000354">
    <property type="protein sequence ID" value="KAI6646423.1"/>
    <property type="molecule type" value="Genomic_DNA"/>
</dbReference>